<dbReference type="EMBL" id="MAYH01000003">
    <property type="protein sequence ID" value="OCA76689.1"/>
    <property type="molecule type" value="Genomic_DNA"/>
</dbReference>
<evidence type="ECO:0000313" key="1">
    <source>
        <dbReference type="EMBL" id="OCA76689.1"/>
    </source>
</evidence>
<dbReference type="AlphaFoldDB" id="A0A1B8ZYM0"/>
<reference evidence="1 2" key="1">
    <citation type="submission" date="2016-07" db="EMBL/GenBank/DDBJ databases">
        <authorList>
            <person name="Jeong J.-J."/>
            <person name="Kim D.W."/>
            <person name="Sang M.K."/>
            <person name="Choi I.-G."/>
            <person name="Kim K.D."/>
        </authorList>
    </citation>
    <scope>NUCLEOTIDE SEQUENCE [LARGE SCALE GENOMIC DNA]</scope>
    <source>
        <strain evidence="1 2">UTM-3</strain>
    </source>
</reference>
<dbReference type="Proteomes" id="UP000092651">
    <property type="component" value="Unassembled WGS sequence"/>
</dbReference>
<protein>
    <submittedName>
        <fullName evidence="1">Uncharacterized protein</fullName>
    </submittedName>
</protein>
<evidence type="ECO:0000313" key="2">
    <source>
        <dbReference type="Proteomes" id="UP000092651"/>
    </source>
</evidence>
<gene>
    <name evidence="1" type="ORF">BBI01_22000</name>
</gene>
<comment type="caution">
    <text evidence="1">The sequence shown here is derived from an EMBL/GenBank/DDBJ whole genome shotgun (WGS) entry which is preliminary data.</text>
</comment>
<organism evidence="1 2">
    <name type="scientific">Chryseobacterium artocarpi</name>
    <dbReference type="NCBI Taxonomy" id="1414727"/>
    <lineage>
        <taxon>Bacteria</taxon>
        <taxon>Pseudomonadati</taxon>
        <taxon>Bacteroidota</taxon>
        <taxon>Flavobacteriia</taxon>
        <taxon>Flavobacteriales</taxon>
        <taxon>Weeksellaceae</taxon>
        <taxon>Chryseobacterium group</taxon>
        <taxon>Chryseobacterium</taxon>
    </lineage>
</organism>
<accession>A0A1B8ZYM0</accession>
<name>A0A1B8ZYM0_9FLAO</name>
<keyword evidence="2" id="KW-1185">Reference proteome</keyword>
<sequence length="165" mass="19347">MLKETDNKTEHVKIYSDIFKKNEDSLIIDIPIEYEILNNSDKDITGCSILMSENGKMLINLTDYYVYDLNNKGSHIIHKLDIPQKAKKNLIVHRSTMKISKKDVRKLFTGYKENSIDTIKLSQSSVFRKENRELMNLFNKNNDSIVVNLFNNNQLLTSFRKKITW</sequence>
<proteinExistence type="predicted"/>
<dbReference type="RefSeq" id="WP_065393477.1">
    <property type="nucleotide sequence ID" value="NZ_MAYH01000003.1"/>
</dbReference>
<dbReference type="OrthoDB" id="1339266at2"/>